<protein>
    <submittedName>
        <fullName evidence="1">Uncharacterized protein</fullName>
    </submittedName>
</protein>
<dbReference type="AlphaFoldDB" id="A0AA88S8T7"/>
<evidence type="ECO:0000313" key="2">
    <source>
        <dbReference type="Proteomes" id="UP001187471"/>
    </source>
</evidence>
<reference evidence="1" key="1">
    <citation type="submission" date="2022-12" db="EMBL/GenBank/DDBJ databases">
        <title>Draft genome assemblies for two species of Escallonia (Escalloniales).</title>
        <authorList>
            <person name="Chanderbali A."/>
            <person name="Dervinis C."/>
            <person name="Anghel I."/>
            <person name="Soltis D."/>
            <person name="Soltis P."/>
            <person name="Zapata F."/>
        </authorList>
    </citation>
    <scope>NUCLEOTIDE SEQUENCE</scope>
    <source>
        <strain evidence="1">UCBG92.1500</strain>
        <tissue evidence="1">Leaf</tissue>
    </source>
</reference>
<gene>
    <name evidence="1" type="ORF">RJ640_002722</name>
</gene>
<sequence>MLCMHPNICYAVELVSLIRVILYPLIGMRARGFFDTYVEPLISSYVIMVLGVTAHADEIVTVYYDDIVDALDFAKDLKYHGKAKYSNPISAYWNAGKRILRHLRGTADLILCYHGEDLRLRGVYIDADWGGDKDERRST</sequence>
<organism evidence="1 2">
    <name type="scientific">Escallonia rubra</name>
    <dbReference type="NCBI Taxonomy" id="112253"/>
    <lineage>
        <taxon>Eukaryota</taxon>
        <taxon>Viridiplantae</taxon>
        <taxon>Streptophyta</taxon>
        <taxon>Embryophyta</taxon>
        <taxon>Tracheophyta</taxon>
        <taxon>Spermatophyta</taxon>
        <taxon>Magnoliopsida</taxon>
        <taxon>eudicotyledons</taxon>
        <taxon>Gunneridae</taxon>
        <taxon>Pentapetalae</taxon>
        <taxon>asterids</taxon>
        <taxon>campanulids</taxon>
        <taxon>Escalloniales</taxon>
        <taxon>Escalloniaceae</taxon>
        <taxon>Escallonia</taxon>
    </lineage>
</organism>
<name>A0AA88S8T7_9ASTE</name>
<dbReference type="Proteomes" id="UP001187471">
    <property type="component" value="Unassembled WGS sequence"/>
</dbReference>
<evidence type="ECO:0000313" key="1">
    <source>
        <dbReference type="EMBL" id="KAK2984490.1"/>
    </source>
</evidence>
<accession>A0AA88S8T7</accession>
<comment type="caution">
    <text evidence="1">The sequence shown here is derived from an EMBL/GenBank/DDBJ whole genome shotgun (WGS) entry which is preliminary data.</text>
</comment>
<dbReference type="EMBL" id="JAVXUO010001226">
    <property type="protein sequence ID" value="KAK2984490.1"/>
    <property type="molecule type" value="Genomic_DNA"/>
</dbReference>
<proteinExistence type="predicted"/>
<keyword evidence="2" id="KW-1185">Reference proteome</keyword>